<feature type="signal peptide" evidence="2">
    <location>
        <begin position="1"/>
        <end position="26"/>
    </location>
</feature>
<dbReference type="Proteomes" id="UP000095038">
    <property type="component" value="Unassembled WGS sequence"/>
</dbReference>
<evidence type="ECO:0000313" key="4">
    <source>
        <dbReference type="Proteomes" id="UP000095038"/>
    </source>
</evidence>
<keyword evidence="1" id="KW-0812">Transmembrane</keyword>
<dbReference type="InParanoid" id="A0A1D2V8V0"/>
<dbReference type="AlphaFoldDB" id="A0A1D2V8V0"/>
<evidence type="ECO:0000313" key="3">
    <source>
        <dbReference type="EMBL" id="ODV57937.1"/>
    </source>
</evidence>
<feature type="transmembrane region" description="Helical" evidence="1">
    <location>
        <begin position="85"/>
        <end position="105"/>
    </location>
</feature>
<dbReference type="RefSeq" id="XP_020044244.1">
    <property type="nucleotide sequence ID" value="XM_020189022.1"/>
</dbReference>
<protein>
    <recommendedName>
        <fullName evidence="5">Secreted peptide</fullName>
    </recommendedName>
</protein>
<dbReference type="GeneID" id="30962658"/>
<evidence type="ECO:0000256" key="1">
    <source>
        <dbReference type="SAM" id="Phobius"/>
    </source>
</evidence>
<proteinExistence type="predicted"/>
<reference evidence="4" key="1">
    <citation type="submission" date="2016-05" db="EMBL/GenBank/DDBJ databases">
        <title>Comparative genomics of biotechnologically important yeasts.</title>
        <authorList>
            <consortium name="DOE Joint Genome Institute"/>
            <person name="Riley R."/>
            <person name="Haridas S."/>
            <person name="Wolfe K.H."/>
            <person name="Lopes M.R."/>
            <person name="Hittinger C.T."/>
            <person name="Goker M."/>
            <person name="Salamov A."/>
            <person name="Wisecaver J."/>
            <person name="Long T.M."/>
            <person name="Aerts A.L."/>
            <person name="Barry K."/>
            <person name="Choi C."/>
            <person name="Clum A."/>
            <person name="Coughlan A.Y."/>
            <person name="Deshpande S."/>
            <person name="Douglass A.P."/>
            <person name="Hanson S.J."/>
            <person name="Klenk H.-P."/>
            <person name="Labutti K."/>
            <person name="Lapidus A."/>
            <person name="Lindquist E."/>
            <person name="Lipzen A."/>
            <person name="Meier-Kolthoff J.P."/>
            <person name="Ohm R.A."/>
            <person name="Otillar R.P."/>
            <person name="Pangilinan J."/>
            <person name="Peng Y."/>
            <person name="Rokas A."/>
            <person name="Rosa C.A."/>
            <person name="Scheuner C."/>
            <person name="Sibirny A.A."/>
            <person name="Slot J.C."/>
            <person name="Stielow J.B."/>
            <person name="Sun H."/>
            <person name="Kurtzman C.P."/>
            <person name="Blackwell M."/>
            <person name="Grigoriev I.V."/>
            <person name="Jeffries T.W."/>
        </authorList>
    </citation>
    <scope>NUCLEOTIDE SEQUENCE [LARGE SCALE GENOMIC DNA]</scope>
    <source>
        <strain evidence="4">DSM 1968</strain>
    </source>
</reference>
<evidence type="ECO:0000256" key="2">
    <source>
        <dbReference type="SAM" id="SignalP"/>
    </source>
</evidence>
<name>A0A1D2V8V0_9ASCO</name>
<evidence type="ECO:0008006" key="5">
    <source>
        <dbReference type="Google" id="ProtNLM"/>
    </source>
</evidence>
<keyword evidence="1" id="KW-1133">Transmembrane helix</keyword>
<gene>
    <name evidence="3" type="ORF">ASCRUDRAFT_130552</name>
</gene>
<feature type="chain" id="PRO_5008910353" description="Secreted peptide" evidence="2">
    <location>
        <begin position="27"/>
        <end position="106"/>
    </location>
</feature>
<sequence length="106" mass="11353">MILCLFCRCFCCFFSPFFLIFAAVFAVSTATAASDICASSSTASAIFSASSSSSFLSFTVSPAEQCHCTPICGCFRNWDVSRPTLRTAAIVGKAFCLFALFSLFLS</sequence>
<keyword evidence="4" id="KW-1185">Reference proteome</keyword>
<dbReference type="EMBL" id="KV454497">
    <property type="protein sequence ID" value="ODV57937.1"/>
    <property type="molecule type" value="Genomic_DNA"/>
</dbReference>
<organism evidence="3 4">
    <name type="scientific">Ascoidea rubescens DSM 1968</name>
    <dbReference type="NCBI Taxonomy" id="1344418"/>
    <lineage>
        <taxon>Eukaryota</taxon>
        <taxon>Fungi</taxon>
        <taxon>Dikarya</taxon>
        <taxon>Ascomycota</taxon>
        <taxon>Saccharomycotina</taxon>
        <taxon>Saccharomycetes</taxon>
        <taxon>Ascoideaceae</taxon>
        <taxon>Ascoidea</taxon>
    </lineage>
</organism>
<accession>A0A1D2V8V0</accession>
<keyword evidence="1" id="KW-0472">Membrane</keyword>
<keyword evidence="2" id="KW-0732">Signal</keyword>